<sequence length="132" mass="14574">MVINIDNNKESNYEVFSEREDRQASSREREKESLAGTRQQRTSSSLPLLHVNSRRPTVPGPRQKQSADVTAAPSALSRGRRSPGATEVPAPALLAILPSAVPQQCQLCLRLRVGPHNSLIAVQRDGRSIRRE</sequence>
<protein>
    <submittedName>
        <fullName evidence="2">Uncharacterized protein</fullName>
    </submittedName>
</protein>
<name>A0AAV4JS06_9GAST</name>
<evidence type="ECO:0000313" key="3">
    <source>
        <dbReference type="Proteomes" id="UP000762676"/>
    </source>
</evidence>
<evidence type="ECO:0000313" key="2">
    <source>
        <dbReference type="EMBL" id="GFS25170.1"/>
    </source>
</evidence>
<accession>A0AAV4JS06</accession>
<dbReference type="Proteomes" id="UP000762676">
    <property type="component" value="Unassembled WGS sequence"/>
</dbReference>
<dbReference type="EMBL" id="BMAT01010356">
    <property type="protein sequence ID" value="GFS25170.1"/>
    <property type="molecule type" value="Genomic_DNA"/>
</dbReference>
<evidence type="ECO:0000256" key="1">
    <source>
        <dbReference type="SAM" id="MobiDB-lite"/>
    </source>
</evidence>
<feature type="region of interest" description="Disordered" evidence="1">
    <location>
        <begin position="1"/>
        <end position="86"/>
    </location>
</feature>
<organism evidence="2 3">
    <name type="scientific">Elysia marginata</name>
    <dbReference type="NCBI Taxonomy" id="1093978"/>
    <lineage>
        <taxon>Eukaryota</taxon>
        <taxon>Metazoa</taxon>
        <taxon>Spiralia</taxon>
        <taxon>Lophotrochozoa</taxon>
        <taxon>Mollusca</taxon>
        <taxon>Gastropoda</taxon>
        <taxon>Heterobranchia</taxon>
        <taxon>Euthyneura</taxon>
        <taxon>Panpulmonata</taxon>
        <taxon>Sacoglossa</taxon>
        <taxon>Placobranchoidea</taxon>
        <taxon>Plakobranchidae</taxon>
        <taxon>Elysia</taxon>
    </lineage>
</organism>
<dbReference type="AlphaFoldDB" id="A0AAV4JS06"/>
<gene>
    <name evidence="2" type="ORF">ElyMa_005176900</name>
</gene>
<comment type="caution">
    <text evidence="2">The sequence shown here is derived from an EMBL/GenBank/DDBJ whole genome shotgun (WGS) entry which is preliminary data.</text>
</comment>
<feature type="compositionally biased region" description="Basic and acidic residues" evidence="1">
    <location>
        <begin position="7"/>
        <end position="33"/>
    </location>
</feature>
<keyword evidence="3" id="KW-1185">Reference proteome</keyword>
<reference evidence="2 3" key="1">
    <citation type="journal article" date="2021" name="Elife">
        <title>Chloroplast acquisition without the gene transfer in kleptoplastic sea slugs, Plakobranchus ocellatus.</title>
        <authorList>
            <person name="Maeda T."/>
            <person name="Takahashi S."/>
            <person name="Yoshida T."/>
            <person name="Shimamura S."/>
            <person name="Takaki Y."/>
            <person name="Nagai Y."/>
            <person name="Toyoda A."/>
            <person name="Suzuki Y."/>
            <person name="Arimoto A."/>
            <person name="Ishii H."/>
            <person name="Satoh N."/>
            <person name="Nishiyama T."/>
            <person name="Hasebe M."/>
            <person name="Maruyama T."/>
            <person name="Minagawa J."/>
            <person name="Obokata J."/>
            <person name="Shigenobu S."/>
        </authorList>
    </citation>
    <scope>NUCLEOTIDE SEQUENCE [LARGE SCALE GENOMIC DNA]</scope>
</reference>
<feature type="compositionally biased region" description="Polar residues" evidence="1">
    <location>
        <begin position="36"/>
        <end position="46"/>
    </location>
</feature>
<proteinExistence type="predicted"/>